<sequence>MELRPTMIHLLSAASIMTLSLSKK</sequence>
<gene>
    <name evidence="1" type="ORF">CCACVL1_01216</name>
</gene>
<evidence type="ECO:0000313" key="2">
    <source>
        <dbReference type="Proteomes" id="UP000188268"/>
    </source>
</evidence>
<dbReference type="Proteomes" id="UP000188268">
    <property type="component" value="Unassembled WGS sequence"/>
</dbReference>
<dbReference type="EMBL" id="AWWV01004165">
    <property type="protein sequence ID" value="OMP07828.1"/>
    <property type="molecule type" value="Genomic_DNA"/>
</dbReference>
<dbReference type="AlphaFoldDB" id="A0A1R3KLF0"/>
<comment type="caution">
    <text evidence="1">The sequence shown here is derived from an EMBL/GenBank/DDBJ whole genome shotgun (WGS) entry which is preliminary data.</text>
</comment>
<protein>
    <submittedName>
        <fullName evidence="1">Uncharacterized protein</fullName>
    </submittedName>
</protein>
<evidence type="ECO:0000313" key="1">
    <source>
        <dbReference type="EMBL" id="OMP07828.1"/>
    </source>
</evidence>
<reference evidence="1 2" key="1">
    <citation type="submission" date="2013-09" db="EMBL/GenBank/DDBJ databases">
        <title>Corchorus capsularis genome sequencing.</title>
        <authorList>
            <person name="Alam M."/>
            <person name="Haque M.S."/>
            <person name="Islam M.S."/>
            <person name="Emdad E.M."/>
            <person name="Islam M.M."/>
            <person name="Ahmed B."/>
            <person name="Halim A."/>
            <person name="Hossen Q.M.M."/>
            <person name="Hossain M.Z."/>
            <person name="Ahmed R."/>
            <person name="Khan M.M."/>
            <person name="Islam R."/>
            <person name="Rashid M.M."/>
            <person name="Khan S.A."/>
            <person name="Rahman M.S."/>
            <person name="Alam M."/>
        </authorList>
    </citation>
    <scope>NUCLEOTIDE SEQUENCE [LARGE SCALE GENOMIC DNA]</scope>
    <source>
        <strain evidence="2">cv. CVL-1</strain>
        <tissue evidence="1">Whole seedling</tissue>
    </source>
</reference>
<proteinExistence type="predicted"/>
<dbReference type="Gramene" id="OMP07828">
    <property type="protein sequence ID" value="OMP07828"/>
    <property type="gene ID" value="CCACVL1_01216"/>
</dbReference>
<keyword evidence="2" id="KW-1185">Reference proteome</keyword>
<feature type="non-terminal residue" evidence="1">
    <location>
        <position position="24"/>
    </location>
</feature>
<accession>A0A1R3KLF0</accession>
<name>A0A1R3KLF0_COCAP</name>
<organism evidence="1 2">
    <name type="scientific">Corchorus capsularis</name>
    <name type="common">Jute</name>
    <dbReference type="NCBI Taxonomy" id="210143"/>
    <lineage>
        <taxon>Eukaryota</taxon>
        <taxon>Viridiplantae</taxon>
        <taxon>Streptophyta</taxon>
        <taxon>Embryophyta</taxon>
        <taxon>Tracheophyta</taxon>
        <taxon>Spermatophyta</taxon>
        <taxon>Magnoliopsida</taxon>
        <taxon>eudicotyledons</taxon>
        <taxon>Gunneridae</taxon>
        <taxon>Pentapetalae</taxon>
        <taxon>rosids</taxon>
        <taxon>malvids</taxon>
        <taxon>Malvales</taxon>
        <taxon>Malvaceae</taxon>
        <taxon>Grewioideae</taxon>
        <taxon>Apeibeae</taxon>
        <taxon>Corchorus</taxon>
    </lineage>
</organism>